<comment type="similarity">
    <text evidence="1 2">Belongs to the anti-sigma-factor antagonist family.</text>
</comment>
<keyword evidence="5" id="KW-1185">Reference proteome</keyword>
<dbReference type="PANTHER" id="PTHR33495">
    <property type="entry name" value="ANTI-SIGMA FACTOR ANTAGONIST TM_1081-RELATED-RELATED"/>
    <property type="match status" value="1"/>
</dbReference>
<dbReference type="NCBIfam" id="TIGR00377">
    <property type="entry name" value="ant_ant_sig"/>
    <property type="match status" value="1"/>
</dbReference>
<dbReference type="AlphaFoldDB" id="A0A2P2DFJ7"/>
<dbReference type="InterPro" id="IPR036513">
    <property type="entry name" value="STAS_dom_sf"/>
</dbReference>
<dbReference type="RefSeq" id="WP_108960310.1">
    <property type="nucleotide sequence ID" value="NZ_BFAZ01000009.1"/>
</dbReference>
<dbReference type="InterPro" id="IPR003658">
    <property type="entry name" value="Anti-sigma_ant"/>
</dbReference>
<dbReference type="CDD" id="cd07043">
    <property type="entry name" value="STAS_anti-anti-sigma_factors"/>
    <property type="match status" value="1"/>
</dbReference>
<protein>
    <recommendedName>
        <fullName evidence="2">Anti-sigma factor antagonist</fullName>
    </recommendedName>
</protein>
<dbReference type="Proteomes" id="UP000245206">
    <property type="component" value="Unassembled WGS sequence"/>
</dbReference>
<sequence>MTKFTFPSLIIETESIHIKGEVVQVVSFVGQITNTNAYEINRSISSVFEDGIYQIILDLSKLEYINSIGVATLISIIKTVETQNGKIRIGGLNHFLENVIQLMDLPKKVQIYNTKKDAMLNWV</sequence>
<evidence type="ECO:0000256" key="1">
    <source>
        <dbReference type="ARBA" id="ARBA00009013"/>
    </source>
</evidence>
<dbReference type="PROSITE" id="PS50801">
    <property type="entry name" value="STAS"/>
    <property type="match status" value="1"/>
</dbReference>
<evidence type="ECO:0000259" key="3">
    <source>
        <dbReference type="PROSITE" id="PS50801"/>
    </source>
</evidence>
<name>A0A2P2DFJ7_9LEPT</name>
<dbReference type="EMBL" id="BFAZ01000009">
    <property type="protein sequence ID" value="GBF43369.1"/>
    <property type="molecule type" value="Genomic_DNA"/>
</dbReference>
<comment type="caution">
    <text evidence="4">The sequence shown here is derived from an EMBL/GenBank/DDBJ whole genome shotgun (WGS) entry which is preliminary data.</text>
</comment>
<reference evidence="5" key="1">
    <citation type="journal article" date="2019" name="Microbiol. Immunol.">
        <title>Molecular and phenotypic characterization of Leptospira johnsonii sp. nov., Leptospira ellinghausenii sp. nov. and Leptospira ryugenii sp. nov. isolated from soil and water in Japan.</title>
        <authorList>
            <person name="Masuzawa T."/>
            <person name="Saito M."/>
            <person name="Nakao R."/>
            <person name="Nikaido Y."/>
            <person name="Matsumoto M."/>
            <person name="Ogawa M."/>
            <person name="Yokoyama M."/>
            <person name="Hidaka Y."/>
            <person name="Tomita J."/>
            <person name="Sakakibara K."/>
            <person name="Suzuki K."/>
            <person name="Yasuda S."/>
            <person name="Sato H."/>
            <person name="Yamaguchi M."/>
            <person name="Yoshida S.I."/>
            <person name="Koizumi N."/>
            <person name="Kawamura Y."/>
        </authorList>
    </citation>
    <scope>NUCLEOTIDE SEQUENCE [LARGE SCALE GENOMIC DNA]</scope>
    <source>
        <strain evidence="5">E18</strain>
    </source>
</reference>
<accession>A0A2P2DFJ7</accession>
<feature type="domain" description="STAS" evidence="3">
    <location>
        <begin position="23"/>
        <end position="122"/>
    </location>
</feature>
<dbReference type="GO" id="GO:0043856">
    <property type="term" value="F:anti-sigma factor antagonist activity"/>
    <property type="evidence" value="ECO:0007669"/>
    <property type="project" value="InterPro"/>
</dbReference>
<proteinExistence type="inferred from homology"/>
<dbReference type="InterPro" id="IPR002645">
    <property type="entry name" value="STAS_dom"/>
</dbReference>
<evidence type="ECO:0000256" key="2">
    <source>
        <dbReference type="RuleBase" id="RU003749"/>
    </source>
</evidence>
<dbReference type="PANTHER" id="PTHR33495:SF6">
    <property type="entry name" value="ANTI-SIGMA FACTOR ANTAGONIST"/>
    <property type="match status" value="1"/>
</dbReference>
<dbReference type="SUPFAM" id="SSF52091">
    <property type="entry name" value="SpoIIaa-like"/>
    <property type="match status" value="1"/>
</dbReference>
<dbReference type="Pfam" id="PF01740">
    <property type="entry name" value="STAS"/>
    <property type="match status" value="1"/>
</dbReference>
<evidence type="ECO:0000313" key="4">
    <source>
        <dbReference type="EMBL" id="GBF43369.1"/>
    </source>
</evidence>
<dbReference type="Gene3D" id="3.30.750.24">
    <property type="entry name" value="STAS domain"/>
    <property type="match status" value="1"/>
</dbReference>
<dbReference type="OrthoDB" id="337620at2"/>
<organism evidence="4 5">
    <name type="scientific">Leptospira ellinghausenii</name>
    <dbReference type="NCBI Taxonomy" id="1917822"/>
    <lineage>
        <taxon>Bacteria</taxon>
        <taxon>Pseudomonadati</taxon>
        <taxon>Spirochaetota</taxon>
        <taxon>Spirochaetia</taxon>
        <taxon>Leptospirales</taxon>
        <taxon>Leptospiraceae</taxon>
        <taxon>Leptospira</taxon>
    </lineage>
</organism>
<gene>
    <name evidence="4" type="ORF">LPTSP2_26660</name>
</gene>
<evidence type="ECO:0000313" key="5">
    <source>
        <dbReference type="Proteomes" id="UP000245206"/>
    </source>
</evidence>